<keyword evidence="2" id="KW-0472">Membrane</keyword>
<evidence type="ECO:0000313" key="5">
    <source>
        <dbReference type="RefSeq" id="XP_014662488.1"/>
    </source>
</evidence>
<dbReference type="SUPFAM" id="SSF53850">
    <property type="entry name" value="Periplasmic binding protein-like II"/>
    <property type="match status" value="1"/>
</dbReference>
<evidence type="ECO:0000256" key="2">
    <source>
        <dbReference type="SAM" id="Phobius"/>
    </source>
</evidence>
<dbReference type="Gene3D" id="3.40.190.10">
    <property type="entry name" value="Periplasmic binding protein-like II"/>
    <property type="match status" value="2"/>
</dbReference>
<dbReference type="RefSeq" id="XP_014662489.1">
    <property type="nucleotide sequence ID" value="XM_014807003.1"/>
</dbReference>
<feature type="transmembrane region" description="Helical" evidence="2">
    <location>
        <begin position="25"/>
        <end position="48"/>
    </location>
</feature>
<evidence type="ECO:0000313" key="4">
    <source>
        <dbReference type="Proteomes" id="UP000695022"/>
    </source>
</evidence>
<dbReference type="Proteomes" id="UP000695022">
    <property type="component" value="Unplaced"/>
</dbReference>
<gene>
    <name evidence="5 6" type="primary">LOC106805425</name>
</gene>
<name>A0ABM1DRB8_PRICU</name>
<evidence type="ECO:0000256" key="1">
    <source>
        <dbReference type="ARBA" id="ARBA00022729"/>
    </source>
</evidence>
<keyword evidence="2" id="KW-1133">Transmembrane helix</keyword>
<keyword evidence="2" id="KW-0812">Transmembrane</keyword>
<reference evidence="5 6" key="1">
    <citation type="submission" date="2025-05" db="UniProtKB">
        <authorList>
            <consortium name="RefSeq"/>
        </authorList>
    </citation>
    <scope>IDENTIFICATION</scope>
</reference>
<proteinExistence type="predicted"/>
<organism evidence="4 6">
    <name type="scientific">Priapulus caudatus</name>
    <name type="common">Priapulid worm</name>
    <dbReference type="NCBI Taxonomy" id="37621"/>
    <lineage>
        <taxon>Eukaryota</taxon>
        <taxon>Metazoa</taxon>
        <taxon>Ecdysozoa</taxon>
        <taxon>Scalidophora</taxon>
        <taxon>Priapulida</taxon>
        <taxon>Priapulimorpha</taxon>
        <taxon>Priapulimorphida</taxon>
        <taxon>Priapulidae</taxon>
        <taxon>Priapulus</taxon>
    </lineage>
</organism>
<protein>
    <submittedName>
        <fullName evidence="5">Arginine-binding periplasmic protein-like isoform X1</fullName>
    </submittedName>
    <submittedName>
        <fullName evidence="6">Arginine-binding periplasmic protein-like isoform X2</fullName>
    </submittedName>
</protein>
<keyword evidence="1" id="KW-0732">Signal</keyword>
<evidence type="ECO:0000259" key="3">
    <source>
        <dbReference type="SMART" id="SM00062"/>
    </source>
</evidence>
<dbReference type="PANTHER" id="PTHR35936">
    <property type="entry name" value="MEMBRANE-BOUND LYTIC MUREIN TRANSGLYCOSYLASE F"/>
    <property type="match status" value="1"/>
</dbReference>
<keyword evidence="4" id="KW-1185">Reference proteome</keyword>
<sequence>MSENADTLQITETDSARMGMDEGRFTLIGLLVVAAVAIVAIVLASVGLSRNPTTNINVGGTSGQGQAGMSSALTGSSGLKKTWLFAIGHDYSPFEYVNDQGYTDGFNIDLISAVCAEAGMQCHTVYLEYPTCWNSIPGKHPVPGEALMGNWVDACTGWYVVQERLNSVAYSTSFMKNIKANFIVKKNDNSFNPNDLRGKTIGFQDGWVNDEKCLLRQNNIANNDLAVAQIKHYTHSEEAYKALDNNEIAAFFHSLDALVDLTKYKWIGAQYSCMLKGMSMMIKKGSKLAQWWDPAFNNVKEKGVYRKICKEAETKHARDEVRIDFDCLD</sequence>
<dbReference type="PANTHER" id="PTHR35936:SF19">
    <property type="entry name" value="AMINO-ACID-BINDING PROTEIN YXEM-RELATED"/>
    <property type="match status" value="1"/>
</dbReference>
<feature type="domain" description="Solute-binding protein family 3/N-terminal" evidence="3">
    <location>
        <begin position="84"/>
        <end position="316"/>
    </location>
</feature>
<dbReference type="SMART" id="SM00062">
    <property type="entry name" value="PBPb"/>
    <property type="match status" value="1"/>
</dbReference>
<dbReference type="Pfam" id="PF00497">
    <property type="entry name" value="SBP_bac_3"/>
    <property type="match status" value="1"/>
</dbReference>
<evidence type="ECO:0000313" key="6">
    <source>
        <dbReference type="RefSeq" id="XP_014662489.1"/>
    </source>
</evidence>
<dbReference type="RefSeq" id="XP_014662488.1">
    <property type="nucleotide sequence ID" value="XM_014807002.1"/>
</dbReference>
<accession>A0ABM1DRB8</accession>
<dbReference type="GeneID" id="106805425"/>
<dbReference type="InterPro" id="IPR001638">
    <property type="entry name" value="Solute-binding_3/MltF_N"/>
</dbReference>